<dbReference type="SUPFAM" id="SSF82153">
    <property type="entry name" value="FAS1 domain"/>
    <property type="match status" value="1"/>
</dbReference>
<reference evidence="2" key="2">
    <citation type="submission" date="2024-10" db="UniProtKB">
        <authorList>
            <consortium name="EnsemblProtists"/>
        </authorList>
    </citation>
    <scope>IDENTIFICATION</scope>
</reference>
<dbReference type="AlphaFoldDB" id="A0A0D3KX59"/>
<dbReference type="OMA" id="MRAKSTI"/>
<evidence type="ECO:0000313" key="3">
    <source>
        <dbReference type="Proteomes" id="UP000013827"/>
    </source>
</evidence>
<protein>
    <recommendedName>
        <fullName evidence="1">FAS1 domain-containing protein</fullName>
    </recommendedName>
</protein>
<dbReference type="Gene3D" id="2.30.180.10">
    <property type="entry name" value="FAS1 domain"/>
    <property type="match status" value="1"/>
</dbReference>
<accession>A0A0D3KX59</accession>
<evidence type="ECO:0000259" key="1">
    <source>
        <dbReference type="PROSITE" id="PS50213"/>
    </source>
</evidence>
<dbReference type="InterPro" id="IPR000782">
    <property type="entry name" value="FAS1_domain"/>
</dbReference>
<dbReference type="SMART" id="SM00554">
    <property type="entry name" value="FAS1"/>
    <property type="match status" value="1"/>
</dbReference>
<dbReference type="RefSeq" id="XP_005792773.1">
    <property type="nucleotide sequence ID" value="XM_005792716.1"/>
</dbReference>
<dbReference type="Proteomes" id="UP000013827">
    <property type="component" value="Unassembled WGS sequence"/>
</dbReference>
<sequence length="182" mass="19569">MSAPMMANVADTLATMQGPDLYWEEKGPLQDPPKEESDFKEYDTFSTFLAACQQHGVDLTQPDITVLAPGNVACEQFSAVAGPLTKAVCEYHVIKGVVNKDSLGSADLTTVEGSTITYRRMFRKDFLDNAFCGQPSSPPRTSYCANVKADNGLIHGLNEVIYPGWSESSGGYGSEGDAATRA</sequence>
<dbReference type="InterPro" id="IPR036378">
    <property type="entry name" value="FAS1_dom_sf"/>
</dbReference>
<name>A0A0D3KX59_EMIH1</name>
<reference evidence="3" key="1">
    <citation type="journal article" date="2013" name="Nature">
        <title>Pan genome of the phytoplankton Emiliania underpins its global distribution.</title>
        <authorList>
            <person name="Read B.A."/>
            <person name="Kegel J."/>
            <person name="Klute M.J."/>
            <person name="Kuo A."/>
            <person name="Lefebvre S.C."/>
            <person name="Maumus F."/>
            <person name="Mayer C."/>
            <person name="Miller J."/>
            <person name="Monier A."/>
            <person name="Salamov A."/>
            <person name="Young J."/>
            <person name="Aguilar M."/>
            <person name="Claverie J.M."/>
            <person name="Frickenhaus S."/>
            <person name="Gonzalez K."/>
            <person name="Herman E.K."/>
            <person name="Lin Y.C."/>
            <person name="Napier J."/>
            <person name="Ogata H."/>
            <person name="Sarno A.F."/>
            <person name="Shmutz J."/>
            <person name="Schroeder D."/>
            <person name="de Vargas C."/>
            <person name="Verret F."/>
            <person name="von Dassow P."/>
            <person name="Valentin K."/>
            <person name="Van de Peer Y."/>
            <person name="Wheeler G."/>
            <person name="Dacks J.B."/>
            <person name="Delwiche C.F."/>
            <person name="Dyhrman S.T."/>
            <person name="Glockner G."/>
            <person name="John U."/>
            <person name="Richards T."/>
            <person name="Worden A.Z."/>
            <person name="Zhang X."/>
            <person name="Grigoriev I.V."/>
            <person name="Allen A.E."/>
            <person name="Bidle K."/>
            <person name="Borodovsky M."/>
            <person name="Bowler C."/>
            <person name="Brownlee C."/>
            <person name="Cock J.M."/>
            <person name="Elias M."/>
            <person name="Gladyshev V.N."/>
            <person name="Groth M."/>
            <person name="Guda C."/>
            <person name="Hadaegh A."/>
            <person name="Iglesias-Rodriguez M.D."/>
            <person name="Jenkins J."/>
            <person name="Jones B.M."/>
            <person name="Lawson T."/>
            <person name="Leese F."/>
            <person name="Lindquist E."/>
            <person name="Lobanov A."/>
            <person name="Lomsadze A."/>
            <person name="Malik S.B."/>
            <person name="Marsh M.E."/>
            <person name="Mackinder L."/>
            <person name="Mock T."/>
            <person name="Mueller-Roeber B."/>
            <person name="Pagarete A."/>
            <person name="Parker M."/>
            <person name="Probert I."/>
            <person name="Quesneville H."/>
            <person name="Raines C."/>
            <person name="Rensing S.A."/>
            <person name="Riano-Pachon D.M."/>
            <person name="Richier S."/>
            <person name="Rokitta S."/>
            <person name="Shiraiwa Y."/>
            <person name="Soanes D.M."/>
            <person name="van der Giezen M."/>
            <person name="Wahlund T.M."/>
            <person name="Williams B."/>
            <person name="Wilson W."/>
            <person name="Wolfe G."/>
            <person name="Wurch L.L."/>
        </authorList>
    </citation>
    <scope>NUCLEOTIDE SEQUENCE</scope>
</reference>
<dbReference type="HOGENOM" id="CLU_1716676_0_0_1"/>
<proteinExistence type="predicted"/>
<dbReference type="PROSITE" id="PS50213">
    <property type="entry name" value="FAS1"/>
    <property type="match status" value="1"/>
</dbReference>
<dbReference type="PaxDb" id="2903-EOD40344"/>
<dbReference type="Pfam" id="PF02469">
    <property type="entry name" value="Fasciclin"/>
    <property type="match status" value="1"/>
</dbReference>
<evidence type="ECO:0000313" key="2">
    <source>
        <dbReference type="EnsemblProtists" id="EOD40344"/>
    </source>
</evidence>
<dbReference type="EnsemblProtists" id="EOD40344">
    <property type="protein sequence ID" value="EOD40344"/>
    <property type="gene ID" value="EMIHUDRAFT_361018"/>
</dbReference>
<feature type="domain" description="FAS1" evidence="1">
    <location>
        <begin position="32"/>
        <end position="161"/>
    </location>
</feature>
<dbReference type="GeneID" id="17285615"/>
<dbReference type="KEGG" id="ehx:EMIHUDRAFT_361018"/>
<dbReference type="eggNOG" id="ENOG502SZPF">
    <property type="taxonomic scope" value="Eukaryota"/>
</dbReference>
<keyword evidence="3" id="KW-1185">Reference proteome</keyword>
<organism evidence="2 3">
    <name type="scientific">Emiliania huxleyi (strain CCMP1516)</name>
    <dbReference type="NCBI Taxonomy" id="280463"/>
    <lineage>
        <taxon>Eukaryota</taxon>
        <taxon>Haptista</taxon>
        <taxon>Haptophyta</taxon>
        <taxon>Prymnesiophyceae</taxon>
        <taxon>Isochrysidales</taxon>
        <taxon>Noelaerhabdaceae</taxon>
        <taxon>Emiliania</taxon>
    </lineage>
</organism>